<feature type="compositionally biased region" description="Low complexity" evidence="1">
    <location>
        <begin position="12"/>
        <end position="32"/>
    </location>
</feature>
<dbReference type="AlphaFoldDB" id="A0AAV2SVR2"/>
<name>A0AAV2SVR2_MEGNR</name>
<accession>A0AAV2SVR2</accession>
<comment type="caution">
    <text evidence="2">The sequence shown here is derived from an EMBL/GenBank/DDBJ whole genome shotgun (WGS) entry which is preliminary data.</text>
</comment>
<reference evidence="2 3" key="1">
    <citation type="submission" date="2024-05" db="EMBL/GenBank/DDBJ databases">
        <authorList>
            <person name="Wallberg A."/>
        </authorList>
    </citation>
    <scope>NUCLEOTIDE SEQUENCE [LARGE SCALE GENOMIC DNA]</scope>
</reference>
<feature type="non-terminal residue" evidence="2">
    <location>
        <position position="130"/>
    </location>
</feature>
<evidence type="ECO:0000313" key="2">
    <source>
        <dbReference type="EMBL" id="CAL4249572.1"/>
    </source>
</evidence>
<evidence type="ECO:0000313" key="3">
    <source>
        <dbReference type="Proteomes" id="UP001497623"/>
    </source>
</evidence>
<feature type="region of interest" description="Disordered" evidence="1">
    <location>
        <begin position="1"/>
        <end position="55"/>
    </location>
</feature>
<gene>
    <name evidence="2" type="ORF">MNOR_LOCUS41568</name>
</gene>
<protein>
    <submittedName>
        <fullName evidence="2">Uncharacterized protein</fullName>
    </submittedName>
</protein>
<dbReference type="Proteomes" id="UP001497623">
    <property type="component" value="Unassembled WGS sequence"/>
</dbReference>
<sequence length="130" mass="14631">MMKRLRRKRGDLPTLSLSSSLPSSLSSLISPPHRGKRQRLDSSSNSNSSQTVPSSPRFYVPVEEVALCHTVPAKLDWVLEQLLLDDEDNDDEDVFENGAFADNDLGADSGLEFTYHQYFHHYVGEEYKSG</sequence>
<organism evidence="2 3">
    <name type="scientific">Meganyctiphanes norvegica</name>
    <name type="common">Northern krill</name>
    <name type="synonym">Thysanopoda norvegica</name>
    <dbReference type="NCBI Taxonomy" id="48144"/>
    <lineage>
        <taxon>Eukaryota</taxon>
        <taxon>Metazoa</taxon>
        <taxon>Ecdysozoa</taxon>
        <taxon>Arthropoda</taxon>
        <taxon>Crustacea</taxon>
        <taxon>Multicrustacea</taxon>
        <taxon>Malacostraca</taxon>
        <taxon>Eumalacostraca</taxon>
        <taxon>Eucarida</taxon>
        <taxon>Euphausiacea</taxon>
        <taxon>Euphausiidae</taxon>
        <taxon>Meganyctiphanes</taxon>
    </lineage>
</organism>
<evidence type="ECO:0000256" key="1">
    <source>
        <dbReference type="SAM" id="MobiDB-lite"/>
    </source>
</evidence>
<keyword evidence="3" id="KW-1185">Reference proteome</keyword>
<proteinExistence type="predicted"/>
<dbReference type="EMBL" id="CAXKWB010158497">
    <property type="protein sequence ID" value="CAL4249572.1"/>
    <property type="molecule type" value="Genomic_DNA"/>
</dbReference>